<feature type="transmembrane region" description="Helical" evidence="1">
    <location>
        <begin position="77"/>
        <end position="102"/>
    </location>
</feature>
<proteinExistence type="predicted"/>
<feature type="transmembrane region" description="Helical" evidence="1">
    <location>
        <begin position="52"/>
        <end position="71"/>
    </location>
</feature>
<dbReference type="Proteomes" id="UP000230423">
    <property type="component" value="Unassembled WGS sequence"/>
</dbReference>
<evidence type="ECO:0000313" key="3">
    <source>
        <dbReference type="Proteomes" id="UP000230423"/>
    </source>
</evidence>
<dbReference type="AlphaFoldDB" id="A0A2G9UP73"/>
<accession>A0A2G9UP73</accession>
<sequence>MVSDTANNYKLPLFVVCWHYIVKYIAAVSIRFLYEVLRKKRIRLQLKDQLRWLAPIGICASLDIGLSNWALEYVTNYKLPLFVVCWHYIVKYIAAVSIRFLYEMACAYWHMCFARYWVIKLGS</sequence>
<protein>
    <submittedName>
        <fullName evidence="2">Uncharacterized protein</fullName>
    </submittedName>
</protein>
<dbReference type="EMBL" id="KZ345807">
    <property type="protein sequence ID" value="PIO71953.1"/>
    <property type="molecule type" value="Genomic_DNA"/>
</dbReference>
<feature type="transmembrane region" description="Helical" evidence="1">
    <location>
        <begin position="12"/>
        <end position="32"/>
    </location>
</feature>
<evidence type="ECO:0000313" key="2">
    <source>
        <dbReference type="EMBL" id="PIO71953.1"/>
    </source>
</evidence>
<keyword evidence="1" id="KW-1133">Transmembrane helix</keyword>
<keyword evidence="3" id="KW-1185">Reference proteome</keyword>
<dbReference type="OrthoDB" id="18894at2759"/>
<organism evidence="2 3">
    <name type="scientific">Teladorsagia circumcincta</name>
    <name type="common">Brown stomach worm</name>
    <name type="synonym">Ostertagia circumcincta</name>
    <dbReference type="NCBI Taxonomy" id="45464"/>
    <lineage>
        <taxon>Eukaryota</taxon>
        <taxon>Metazoa</taxon>
        <taxon>Ecdysozoa</taxon>
        <taxon>Nematoda</taxon>
        <taxon>Chromadorea</taxon>
        <taxon>Rhabditida</taxon>
        <taxon>Rhabditina</taxon>
        <taxon>Rhabditomorpha</taxon>
        <taxon>Strongyloidea</taxon>
        <taxon>Trichostrongylidae</taxon>
        <taxon>Teladorsagia</taxon>
    </lineage>
</organism>
<gene>
    <name evidence="2" type="ORF">TELCIR_06129</name>
</gene>
<keyword evidence="1" id="KW-0812">Transmembrane</keyword>
<name>A0A2G9UP73_TELCI</name>
<evidence type="ECO:0000256" key="1">
    <source>
        <dbReference type="SAM" id="Phobius"/>
    </source>
</evidence>
<keyword evidence="1" id="KW-0472">Membrane</keyword>
<reference evidence="2 3" key="1">
    <citation type="submission" date="2015-09" db="EMBL/GenBank/DDBJ databases">
        <title>Draft genome of the parasitic nematode Teladorsagia circumcincta isolate WARC Sus (inbred).</title>
        <authorList>
            <person name="Mitreva M."/>
        </authorList>
    </citation>
    <scope>NUCLEOTIDE SEQUENCE [LARGE SCALE GENOMIC DNA]</scope>
    <source>
        <strain evidence="2 3">S</strain>
    </source>
</reference>